<feature type="compositionally biased region" description="Polar residues" evidence="9">
    <location>
        <begin position="526"/>
        <end position="535"/>
    </location>
</feature>
<dbReference type="Pfam" id="PF00320">
    <property type="entry name" value="GATA"/>
    <property type="match status" value="2"/>
</dbReference>
<keyword evidence="6" id="KW-0804">Transcription</keyword>
<keyword evidence="3 8" id="KW-0863">Zinc-finger</keyword>
<keyword evidence="7" id="KW-0539">Nucleus</keyword>
<evidence type="ECO:0000256" key="4">
    <source>
        <dbReference type="ARBA" id="ARBA00022833"/>
    </source>
</evidence>
<evidence type="ECO:0000256" key="2">
    <source>
        <dbReference type="ARBA" id="ARBA00022723"/>
    </source>
</evidence>
<gene>
    <name evidence="11" type="ORF">EC973_006646</name>
</gene>
<dbReference type="GO" id="GO:0008270">
    <property type="term" value="F:zinc ion binding"/>
    <property type="evidence" value="ECO:0007669"/>
    <property type="project" value="UniProtKB-KW"/>
</dbReference>
<dbReference type="InterPro" id="IPR039355">
    <property type="entry name" value="Transcription_factor_GATA"/>
</dbReference>
<evidence type="ECO:0000313" key="12">
    <source>
        <dbReference type="Proteomes" id="UP000605846"/>
    </source>
</evidence>
<comment type="subcellular location">
    <subcellularLocation>
        <location evidence="1">Nucleus</location>
    </subcellularLocation>
</comment>
<dbReference type="PROSITE" id="PS50114">
    <property type="entry name" value="GATA_ZN_FINGER_2"/>
    <property type="match status" value="2"/>
</dbReference>
<evidence type="ECO:0000256" key="3">
    <source>
        <dbReference type="ARBA" id="ARBA00022771"/>
    </source>
</evidence>
<reference evidence="11" key="1">
    <citation type="submission" date="2020-01" db="EMBL/GenBank/DDBJ databases">
        <title>Genome Sequencing of Three Apophysomyces-Like Fungal Strains Confirms a Novel Fungal Genus in the Mucoromycota with divergent Burkholderia-like Endosymbiotic Bacteria.</title>
        <authorList>
            <person name="Stajich J.E."/>
            <person name="Macias A.M."/>
            <person name="Carter-House D."/>
            <person name="Lovett B."/>
            <person name="Kasson L.R."/>
            <person name="Berry K."/>
            <person name="Grigoriev I."/>
            <person name="Chang Y."/>
            <person name="Spatafora J."/>
            <person name="Kasson M.T."/>
        </authorList>
    </citation>
    <scope>NUCLEOTIDE SEQUENCE</scope>
    <source>
        <strain evidence="11">NRRL A-21654</strain>
    </source>
</reference>
<dbReference type="OrthoDB" id="515401at2759"/>
<comment type="caution">
    <text evidence="11">The sequence shown here is derived from an EMBL/GenBank/DDBJ whole genome shotgun (WGS) entry which is preliminary data.</text>
</comment>
<keyword evidence="2" id="KW-0479">Metal-binding</keyword>
<evidence type="ECO:0000256" key="5">
    <source>
        <dbReference type="ARBA" id="ARBA00023015"/>
    </source>
</evidence>
<dbReference type="CDD" id="cd00202">
    <property type="entry name" value="ZnF_GATA"/>
    <property type="match status" value="2"/>
</dbReference>
<feature type="region of interest" description="Disordered" evidence="9">
    <location>
        <begin position="519"/>
        <end position="543"/>
    </location>
</feature>
<protein>
    <recommendedName>
        <fullName evidence="10">GATA-type domain-containing protein</fullName>
    </recommendedName>
</protein>
<dbReference type="InterPro" id="IPR013088">
    <property type="entry name" value="Znf_NHR/GATA"/>
</dbReference>
<dbReference type="GO" id="GO:0045944">
    <property type="term" value="P:positive regulation of transcription by RNA polymerase II"/>
    <property type="evidence" value="ECO:0007669"/>
    <property type="project" value="TreeGrafter"/>
</dbReference>
<keyword evidence="5" id="KW-0805">Transcription regulation</keyword>
<feature type="compositionally biased region" description="Basic and acidic residues" evidence="9">
    <location>
        <begin position="61"/>
        <end position="84"/>
    </location>
</feature>
<feature type="compositionally biased region" description="Polar residues" evidence="9">
    <location>
        <begin position="385"/>
        <end position="395"/>
    </location>
</feature>
<evidence type="ECO:0000259" key="10">
    <source>
        <dbReference type="PROSITE" id="PS50114"/>
    </source>
</evidence>
<dbReference type="InterPro" id="IPR013860">
    <property type="entry name" value="AreA_GATA"/>
</dbReference>
<evidence type="ECO:0000256" key="1">
    <source>
        <dbReference type="ARBA" id="ARBA00004123"/>
    </source>
</evidence>
<dbReference type="PANTHER" id="PTHR10071">
    <property type="entry name" value="TRANSCRIPTION FACTOR GATA FAMILY MEMBER"/>
    <property type="match status" value="1"/>
</dbReference>
<keyword evidence="4" id="KW-0862">Zinc</keyword>
<feature type="compositionally biased region" description="Pro residues" evidence="9">
    <location>
        <begin position="150"/>
        <end position="167"/>
    </location>
</feature>
<sequence>MAPIALKIKGSSKPFSPLFELDSDDDLSKTWRMCTKVKDSLENGTRLENLSWRLWFAHNVSSEKRTQSPKRPDETNPSNKDNHRQSSSSTSSSVDTTADKKPEQASSTERQQVQYRQMLRKHQKQQQERIYQRQQPSPSPDTGMDMQFASPPPPPPPPVPPPPPMPSQPTVTPPCWEEGASSQQRQFVLQKFSSDQQGDQVVELDDIFGWKDVQNLFASMPWEIPMLDMQQAQQGAIPGGFGDVTSSSNSNQVLPMADTTQSFCFAPQPMSLLSNPMWGIQPLESMNLANLPYNMNPSALYIGAEVAPSSPAASLHNKLLASLPRETLATAERLLSPGSAQMQNNATSTWGDPTFTPAGATAAAAAATGMPLAPQWNQVQFVPASSRSFPGSRTNSPPPPARRSFAINSSPAEDKVAICNNCQTTSTPLWRRSVNDELLCNACGLYYKLHNKHRPKDLKQHSKTEDDVAQPVCFNCGTQKTPLWRRDAEGAPLCNACGLYLKLHQKQRPLSMKTDVIKKRQRCEHTNVNPTQRPSKTMRLDGS</sequence>
<dbReference type="SUPFAM" id="SSF57716">
    <property type="entry name" value="Glucocorticoid receptor-like (DNA-binding domain)"/>
    <property type="match status" value="2"/>
</dbReference>
<feature type="region of interest" description="Disordered" evidence="9">
    <location>
        <begin position="60"/>
        <end position="182"/>
    </location>
</feature>
<dbReference type="GO" id="GO:0000122">
    <property type="term" value="P:negative regulation of transcription by RNA polymerase II"/>
    <property type="evidence" value="ECO:0007669"/>
    <property type="project" value="TreeGrafter"/>
</dbReference>
<dbReference type="Proteomes" id="UP000605846">
    <property type="component" value="Unassembled WGS sequence"/>
</dbReference>
<dbReference type="GO" id="GO:0005634">
    <property type="term" value="C:nucleus"/>
    <property type="evidence" value="ECO:0007669"/>
    <property type="project" value="UniProtKB-SubCell"/>
</dbReference>
<feature type="region of interest" description="Disordered" evidence="9">
    <location>
        <begin position="385"/>
        <end position="406"/>
    </location>
</feature>
<dbReference type="PRINTS" id="PR00619">
    <property type="entry name" value="GATAZNFINGER"/>
</dbReference>
<keyword evidence="12" id="KW-1185">Reference proteome</keyword>
<feature type="domain" description="GATA-type" evidence="10">
    <location>
        <begin position="473"/>
        <end position="520"/>
    </location>
</feature>
<evidence type="ECO:0000256" key="7">
    <source>
        <dbReference type="ARBA" id="ARBA00023242"/>
    </source>
</evidence>
<dbReference type="FunFam" id="3.30.50.10:FF:000007">
    <property type="entry name" value="Nitrogen regulatory AreA, N-terminal"/>
    <property type="match status" value="1"/>
</dbReference>
<feature type="domain" description="GATA-type" evidence="10">
    <location>
        <begin position="419"/>
        <end position="466"/>
    </location>
</feature>
<evidence type="ECO:0000256" key="8">
    <source>
        <dbReference type="PROSITE-ProRule" id="PRU00094"/>
    </source>
</evidence>
<evidence type="ECO:0000313" key="11">
    <source>
        <dbReference type="EMBL" id="KAF7728131.1"/>
    </source>
</evidence>
<dbReference type="AlphaFoldDB" id="A0A8H7BQW7"/>
<dbReference type="SMART" id="SM00401">
    <property type="entry name" value="ZnF_GATA"/>
    <property type="match status" value="2"/>
</dbReference>
<dbReference type="InterPro" id="IPR000679">
    <property type="entry name" value="Znf_GATA"/>
</dbReference>
<feature type="compositionally biased region" description="Polar residues" evidence="9">
    <location>
        <begin position="104"/>
        <end position="115"/>
    </location>
</feature>
<dbReference type="EMBL" id="JABAYA010000043">
    <property type="protein sequence ID" value="KAF7728131.1"/>
    <property type="molecule type" value="Genomic_DNA"/>
</dbReference>
<proteinExistence type="predicted"/>
<organism evidence="11 12">
    <name type="scientific">Apophysomyces ossiformis</name>
    <dbReference type="NCBI Taxonomy" id="679940"/>
    <lineage>
        <taxon>Eukaryota</taxon>
        <taxon>Fungi</taxon>
        <taxon>Fungi incertae sedis</taxon>
        <taxon>Mucoromycota</taxon>
        <taxon>Mucoromycotina</taxon>
        <taxon>Mucoromycetes</taxon>
        <taxon>Mucorales</taxon>
        <taxon>Mucorineae</taxon>
        <taxon>Mucoraceae</taxon>
        <taxon>Apophysomyces</taxon>
    </lineage>
</organism>
<dbReference type="GO" id="GO:0000981">
    <property type="term" value="F:DNA-binding transcription factor activity, RNA polymerase II-specific"/>
    <property type="evidence" value="ECO:0007669"/>
    <property type="project" value="TreeGrafter"/>
</dbReference>
<accession>A0A8H7BQW7</accession>
<dbReference type="PANTHER" id="PTHR10071:SF281">
    <property type="entry name" value="BOX A-BINDING FACTOR-RELATED"/>
    <property type="match status" value="1"/>
</dbReference>
<name>A0A8H7BQW7_9FUNG</name>
<dbReference type="PROSITE" id="PS00344">
    <property type="entry name" value="GATA_ZN_FINGER_1"/>
    <property type="match status" value="1"/>
</dbReference>
<dbReference type="GO" id="GO:0000978">
    <property type="term" value="F:RNA polymerase II cis-regulatory region sequence-specific DNA binding"/>
    <property type="evidence" value="ECO:0007669"/>
    <property type="project" value="TreeGrafter"/>
</dbReference>
<dbReference type="Gene3D" id="3.30.50.10">
    <property type="entry name" value="Erythroid Transcription Factor GATA-1, subunit A"/>
    <property type="match status" value="2"/>
</dbReference>
<evidence type="ECO:0000256" key="6">
    <source>
        <dbReference type="ARBA" id="ARBA00023163"/>
    </source>
</evidence>
<dbReference type="Pfam" id="PF08550">
    <property type="entry name" value="GATA_AreA"/>
    <property type="match status" value="1"/>
</dbReference>
<evidence type="ECO:0000256" key="9">
    <source>
        <dbReference type="SAM" id="MobiDB-lite"/>
    </source>
</evidence>